<evidence type="ECO:0000313" key="3">
    <source>
        <dbReference type="Proteomes" id="UP001302329"/>
    </source>
</evidence>
<keyword evidence="1" id="KW-0812">Transmembrane</keyword>
<keyword evidence="1" id="KW-1133">Transmembrane helix</keyword>
<dbReference type="Gene3D" id="3.30.700.10">
    <property type="entry name" value="Glycoprotein, Type 4 Pilin"/>
    <property type="match status" value="1"/>
</dbReference>
<evidence type="ECO:0008006" key="4">
    <source>
        <dbReference type="Google" id="ProtNLM"/>
    </source>
</evidence>
<protein>
    <recommendedName>
        <fullName evidence="4">Prepilin-type N-terminal cleavage/methylation domain-containing protein</fullName>
    </recommendedName>
</protein>
<gene>
    <name evidence="2" type="ORF">VB739_07270</name>
</gene>
<organism evidence="2 3">
    <name type="scientific">Cyanobium gracile UHCC 0281</name>
    <dbReference type="NCBI Taxonomy" id="3110309"/>
    <lineage>
        <taxon>Bacteria</taxon>
        <taxon>Bacillati</taxon>
        <taxon>Cyanobacteriota</taxon>
        <taxon>Cyanophyceae</taxon>
        <taxon>Synechococcales</taxon>
        <taxon>Prochlorococcaceae</taxon>
        <taxon>Cyanobium</taxon>
    </lineage>
</organism>
<accession>A0ABU5SWC4</accession>
<sequence>MISSRPHHPSGHPQTSAKAFGFSTMELMVTVAVLGIVAAVVIPANQVQWRRERTNAAALELTSWLEVIARTPDQTGTTCDVTITTGNNRAAGATLATVTPNTCAPESTLRLPGSVLGASTYNVGASTTTFSFTPRGAVSPTNIQVRFSIDGLEPVRCVQLTGLLGLPRLGSNNASGNVSTACAASEFNRA</sequence>
<keyword evidence="1" id="KW-0472">Membrane</keyword>
<evidence type="ECO:0000256" key="1">
    <source>
        <dbReference type="SAM" id="Phobius"/>
    </source>
</evidence>
<evidence type="ECO:0000313" key="2">
    <source>
        <dbReference type="EMBL" id="MEA5442347.1"/>
    </source>
</evidence>
<proteinExistence type="predicted"/>
<keyword evidence="3" id="KW-1185">Reference proteome</keyword>
<feature type="transmembrane region" description="Helical" evidence="1">
    <location>
        <begin position="20"/>
        <end position="44"/>
    </location>
</feature>
<dbReference type="InterPro" id="IPR045584">
    <property type="entry name" value="Pilin-like"/>
</dbReference>
<comment type="caution">
    <text evidence="2">The sequence shown here is derived from an EMBL/GenBank/DDBJ whole genome shotgun (WGS) entry which is preliminary data.</text>
</comment>
<dbReference type="Proteomes" id="UP001302329">
    <property type="component" value="Unassembled WGS sequence"/>
</dbReference>
<reference evidence="2 3" key="1">
    <citation type="submission" date="2023-12" db="EMBL/GenBank/DDBJ databases">
        <title>Baltic Sea Cyanobacteria.</title>
        <authorList>
            <person name="Delbaje E."/>
            <person name="Fewer D.P."/>
            <person name="Shishido T.K."/>
        </authorList>
    </citation>
    <scope>NUCLEOTIDE SEQUENCE [LARGE SCALE GENOMIC DNA]</scope>
    <source>
        <strain evidence="2 3">UHCC 0281</strain>
    </source>
</reference>
<name>A0ABU5SWC4_9CYAN</name>
<dbReference type="EMBL" id="JAYGHY010000017">
    <property type="protein sequence ID" value="MEA5442347.1"/>
    <property type="molecule type" value="Genomic_DNA"/>
</dbReference>
<dbReference type="SUPFAM" id="SSF54523">
    <property type="entry name" value="Pili subunits"/>
    <property type="match status" value="1"/>
</dbReference>